<evidence type="ECO:0000313" key="2">
    <source>
        <dbReference type="EMBL" id="VFT91404.1"/>
    </source>
</evidence>
<dbReference type="OrthoDB" id="90993at2759"/>
<dbReference type="InterPro" id="IPR002110">
    <property type="entry name" value="Ankyrin_rpt"/>
</dbReference>
<dbReference type="SUPFAM" id="SSF48403">
    <property type="entry name" value="Ankyrin repeat"/>
    <property type="match status" value="1"/>
</dbReference>
<proteinExistence type="predicted"/>
<dbReference type="PANTHER" id="PTHR46586:SF3">
    <property type="entry name" value="ANKYRIN REPEAT-CONTAINING PROTEIN"/>
    <property type="match status" value="1"/>
</dbReference>
<keyword evidence="3" id="KW-1185">Reference proteome</keyword>
<dbReference type="AlphaFoldDB" id="A0A485L225"/>
<dbReference type="Gene3D" id="1.25.40.20">
    <property type="entry name" value="Ankyrin repeat-containing domain"/>
    <property type="match status" value="2"/>
</dbReference>
<dbReference type="EMBL" id="VJMH01005562">
    <property type="protein sequence ID" value="KAF0694545.1"/>
    <property type="molecule type" value="Genomic_DNA"/>
</dbReference>
<dbReference type="PANTHER" id="PTHR46586">
    <property type="entry name" value="ANKYRIN REPEAT-CONTAINING PROTEIN"/>
    <property type="match status" value="1"/>
</dbReference>
<dbReference type="Proteomes" id="UP000332933">
    <property type="component" value="Unassembled WGS sequence"/>
</dbReference>
<dbReference type="InterPro" id="IPR052050">
    <property type="entry name" value="SecEffector_AnkRepeat"/>
</dbReference>
<evidence type="ECO:0000313" key="1">
    <source>
        <dbReference type="EMBL" id="KAF0694545.1"/>
    </source>
</evidence>
<name>A0A485L225_9STRA</name>
<sequence length="483" mass="53926">MSTLSVLLSSDLFHRIHAFQDGIHLDVRPLKALEPVSFFVIQTGTSMTCERRAALHQADALLAPWYAAHGTSHIPCLFRWYKHTYDIVATHAAYSGRLEVLDFLDAEYRIGFFRDLPLWTMAAANGHVHVLDFLHARQYMASRRLEVTDYVGSSSRAVTWAVAAGHLAAVEWLHTHNIACSSADAQDAAAEFGQLEILQWLHAHGIGQLTTWAMDKAAMNDHLDVLAWLHDHTNATCTTQAMDDAARNGHLDILQWLHDHNNMMPTAISVHNAAATGHVDVLRWLLVHDPPKTPLSTWAIEGAAQNGHLEAVQLLHEDGWPSTTRAMDKAAGGGHLDIVQWLHEQRSEGCTTSAMDGAARDGHLEVVQWLHSHRTEGCTTKAMDRALHNGHVAVVWWLIENRPDDCADPGFESVVMTGRVDLVQWFFRHRRSKSWSRHAAIANARRFGHQELLVYLEKGVPDACPCQPCALLPQVPKETCCIQ</sequence>
<dbReference type="EMBL" id="CAADRA010005583">
    <property type="protein sequence ID" value="VFT91404.1"/>
    <property type="molecule type" value="Genomic_DNA"/>
</dbReference>
<dbReference type="InterPro" id="IPR036770">
    <property type="entry name" value="Ankyrin_rpt-contain_sf"/>
</dbReference>
<protein>
    <submittedName>
        <fullName evidence="2">Aste57867_14585 protein</fullName>
    </submittedName>
</protein>
<accession>A0A485L225</accession>
<organism evidence="2 3">
    <name type="scientific">Aphanomyces stellatus</name>
    <dbReference type="NCBI Taxonomy" id="120398"/>
    <lineage>
        <taxon>Eukaryota</taxon>
        <taxon>Sar</taxon>
        <taxon>Stramenopiles</taxon>
        <taxon>Oomycota</taxon>
        <taxon>Saprolegniomycetes</taxon>
        <taxon>Saprolegniales</taxon>
        <taxon>Verrucalvaceae</taxon>
        <taxon>Aphanomyces</taxon>
    </lineage>
</organism>
<evidence type="ECO:0000313" key="3">
    <source>
        <dbReference type="Proteomes" id="UP000332933"/>
    </source>
</evidence>
<reference evidence="2 3" key="1">
    <citation type="submission" date="2019-03" db="EMBL/GenBank/DDBJ databases">
        <authorList>
            <person name="Gaulin E."/>
            <person name="Dumas B."/>
        </authorList>
    </citation>
    <scope>NUCLEOTIDE SEQUENCE [LARGE SCALE GENOMIC DNA]</scope>
    <source>
        <strain evidence="2">CBS 568.67</strain>
    </source>
</reference>
<dbReference type="Pfam" id="PF12796">
    <property type="entry name" value="Ank_2"/>
    <property type="match status" value="2"/>
</dbReference>
<reference evidence="1" key="2">
    <citation type="submission" date="2019-06" db="EMBL/GenBank/DDBJ databases">
        <title>Genomics analysis of Aphanomyces spp. identifies a new class of oomycete effector associated with host adaptation.</title>
        <authorList>
            <person name="Gaulin E."/>
        </authorList>
    </citation>
    <scope>NUCLEOTIDE SEQUENCE</scope>
    <source>
        <strain evidence="1">CBS 578.67</strain>
    </source>
</reference>
<gene>
    <name evidence="2" type="primary">Aste57867_14585</name>
    <name evidence="1" type="ORF">As57867_014531</name>
    <name evidence="2" type="ORF">ASTE57867_14585</name>
</gene>